<evidence type="ECO:0000256" key="4">
    <source>
        <dbReference type="ARBA" id="ARBA00023125"/>
    </source>
</evidence>
<evidence type="ECO:0000256" key="6">
    <source>
        <dbReference type="SAM" id="SignalP"/>
    </source>
</evidence>
<evidence type="ECO:0000256" key="5">
    <source>
        <dbReference type="ARBA" id="ARBA00023242"/>
    </source>
</evidence>
<dbReference type="InterPro" id="IPR016527">
    <property type="entry name" value="ORC4"/>
</dbReference>
<keyword evidence="4" id="KW-0238">DNA-binding</keyword>
<dbReference type="InterPro" id="IPR027417">
    <property type="entry name" value="P-loop_NTPase"/>
</dbReference>
<evidence type="ECO:0000313" key="9">
    <source>
        <dbReference type="EMBL" id="WFD40924.1"/>
    </source>
</evidence>
<feature type="chain" id="PRO_5042252777" evidence="6">
    <location>
        <begin position="25"/>
        <end position="533"/>
    </location>
</feature>
<dbReference type="GeneID" id="85227566"/>
<sequence length="533" mass="57699">MTWEAARSAALRLLATALPDAADAQPYAGQECIGLEEPWAQLYALLHGTVDAQEGNSCLVLGEHGCGKSLVRRRAHQIVQSVFRRVRKECVDRGAPPPLLVSLSGLLHPTDRQCLAELAKQLMEQGALGQQETSALDSMLAEDMADADGMDLPELDSAVVLSDDDEPRPEPVVESGPSEAVANAILSTMATTLSHILTLLSRTPHDTQQLQRPLVILLDGFEQFAQRPRQALLYCLLDAVQAGSYGPGLAVVGMTTRVDASDALEKRVKSRFSHRIVHVHPPSMDQYVLIARTALRGGYGPPRDAAWAENVERLVQDPKFRAFLQGMHELSQDVRLLYQAMTIPVAAADAPALSPDAFLASATSQRRDTQTAQLLELTEPEMAVLIAARHLQLRDKEPFTLEMCFHELRQFVQRVQRDLTSASTQNKHSVVMVGLEALAAREPILQAFTTLLALELLVPEPARLSLALPAGAATRTGPATNAYGTLPSATVIPEFLPVSTAVSGRAILSAATDPRRTEALSSVLVKWAESTGV</sequence>
<dbReference type="InterPro" id="IPR041664">
    <property type="entry name" value="AAA_16"/>
</dbReference>
<dbReference type="Proteomes" id="UP001217754">
    <property type="component" value="Chromosome 8"/>
</dbReference>
<dbReference type="SUPFAM" id="SSF52540">
    <property type="entry name" value="P-loop containing nucleoside triphosphate hydrolases"/>
    <property type="match status" value="1"/>
</dbReference>
<dbReference type="PANTHER" id="PTHR12087">
    <property type="entry name" value="ORIGIN RECOGNITION COMPLEX SUBUNIT 4"/>
    <property type="match status" value="1"/>
</dbReference>
<feature type="signal peptide" evidence="6">
    <location>
        <begin position="1"/>
        <end position="24"/>
    </location>
</feature>
<reference evidence="9" key="1">
    <citation type="submission" date="2023-03" db="EMBL/GenBank/DDBJ databases">
        <title>Mating type loci evolution in Malassezia.</title>
        <authorList>
            <person name="Coelho M.A."/>
        </authorList>
    </citation>
    <scope>NUCLEOTIDE SEQUENCE</scope>
    <source>
        <strain evidence="9">CBS 9431</strain>
    </source>
</reference>
<evidence type="ECO:0000259" key="7">
    <source>
        <dbReference type="Pfam" id="PF13191"/>
    </source>
</evidence>
<dbReference type="Pfam" id="PF14629">
    <property type="entry name" value="ORC4_C"/>
    <property type="match status" value="1"/>
</dbReference>
<dbReference type="PANTHER" id="PTHR12087:SF0">
    <property type="entry name" value="ORIGIN RECOGNITION COMPLEX SUBUNIT 4"/>
    <property type="match status" value="1"/>
</dbReference>
<dbReference type="GO" id="GO:0003688">
    <property type="term" value="F:DNA replication origin binding"/>
    <property type="evidence" value="ECO:0007669"/>
    <property type="project" value="TreeGrafter"/>
</dbReference>
<comment type="subcellular location">
    <subcellularLocation>
        <location evidence="1">Nucleus</location>
    </subcellularLocation>
</comment>
<evidence type="ECO:0000259" key="8">
    <source>
        <dbReference type="Pfam" id="PF14629"/>
    </source>
</evidence>
<feature type="domain" description="Origin recognition complex subunit 4 C-terminal" evidence="8">
    <location>
        <begin position="305"/>
        <end position="461"/>
    </location>
</feature>
<keyword evidence="6" id="KW-0732">Signal</keyword>
<organism evidence="9 10">
    <name type="scientific">Malassezia japonica</name>
    <dbReference type="NCBI Taxonomy" id="223818"/>
    <lineage>
        <taxon>Eukaryota</taxon>
        <taxon>Fungi</taxon>
        <taxon>Dikarya</taxon>
        <taxon>Basidiomycota</taxon>
        <taxon>Ustilaginomycotina</taxon>
        <taxon>Malasseziomycetes</taxon>
        <taxon>Malasseziales</taxon>
        <taxon>Malasseziaceae</taxon>
        <taxon>Malassezia</taxon>
    </lineage>
</organism>
<evidence type="ECO:0000256" key="1">
    <source>
        <dbReference type="ARBA" id="ARBA00004123"/>
    </source>
</evidence>
<dbReference type="EMBL" id="CP119965">
    <property type="protein sequence ID" value="WFD40924.1"/>
    <property type="molecule type" value="Genomic_DNA"/>
</dbReference>
<dbReference type="Gene3D" id="3.40.50.300">
    <property type="entry name" value="P-loop containing nucleotide triphosphate hydrolases"/>
    <property type="match status" value="1"/>
</dbReference>
<feature type="domain" description="Orc1-like AAA ATPase" evidence="7">
    <location>
        <begin position="32"/>
        <end position="242"/>
    </location>
</feature>
<keyword evidence="3" id="KW-0235">DNA replication</keyword>
<dbReference type="GO" id="GO:0006270">
    <property type="term" value="P:DNA replication initiation"/>
    <property type="evidence" value="ECO:0007669"/>
    <property type="project" value="TreeGrafter"/>
</dbReference>
<evidence type="ECO:0000256" key="3">
    <source>
        <dbReference type="ARBA" id="ARBA00022705"/>
    </source>
</evidence>
<protein>
    <submittedName>
        <fullName evidence="9">Origin recognition complex subunit 4</fullName>
    </submittedName>
</protein>
<keyword evidence="5" id="KW-0539">Nucleus</keyword>
<gene>
    <name evidence="9" type="primary">ORC4</name>
    <name evidence="9" type="ORF">MJAP1_003915</name>
</gene>
<dbReference type="RefSeq" id="XP_060123821.1">
    <property type="nucleotide sequence ID" value="XM_060267838.1"/>
</dbReference>
<accession>A0AAF0F6P7</accession>
<evidence type="ECO:0000313" key="10">
    <source>
        <dbReference type="Proteomes" id="UP001217754"/>
    </source>
</evidence>
<dbReference type="InterPro" id="IPR032705">
    <property type="entry name" value="ORC4_C"/>
</dbReference>
<evidence type="ECO:0000256" key="2">
    <source>
        <dbReference type="ARBA" id="ARBA00005334"/>
    </source>
</evidence>
<name>A0AAF0F6P7_9BASI</name>
<keyword evidence="10" id="KW-1185">Reference proteome</keyword>
<proteinExistence type="inferred from homology"/>
<comment type="similarity">
    <text evidence="2">Belongs to the ORC4 family.</text>
</comment>
<dbReference type="AlphaFoldDB" id="A0AAF0F6P7"/>
<dbReference type="GO" id="GO:0005664">
    <property type="term" value="C:nuclear origin of replication recognition complex"/>
    <property type="evidence" value="ECO:0007669"/>
    <property type="project" value="TreeGrafter"/>
</dbReference>
<dbReference type="Pfam" id="PF13191">
    <property type="entry name" value="AAA_16"/>
    <property type="match status" value="1"/>
</dbReference>